<dbReference type="Pfam" id="PF13563">
    <property type="entry name" value="2_5_RNA_ligase2"/>
    <property type="match status" value="1"/>
</dbReference>
<dbReference type="SUPFAM" id="SSF55144">
    <property type="entry name" value="LigT-like"/>
    <property type="match status" value="1"/>
</dbReference>
<comment type="similarity">
    <text evidence="2">Belongs to the 2H phosphoesterase superfamily. ThpR family.</text>
</comment>
<dbReference type="EMBL" id="VFMO01000001">
    <property type="protein sequence ID" value="TQJ13127.1"/>
    <property type="molecule type" value="Genomic_DNA"/>
</dbReference>
<keyword evidence="4" id="KW-1185">Reference proteome</keyword>
<dbReference type="Proteomes" id="UP000320806">
    <property type="component" value="Unassembled WGS sequence"/>
</dbReference>
<dbReference type="HAMAP" id="MF_01940">
    <property type="entry name" value="RNA_CPDase"/>
    <property type="match status" value="1"/>
</dbReference>
<dbReference type="InterPro" id="IPR009097">
    <property type="entry name" value="Cyclic_Pdiesterase"/>
</dbReference>
<name>A0A542ECR8_9MICO</name>
<dbReference type="AlphaFoldDB" id="A0A542ECR8"/>
<evidence type="ECO:0000313" key="4">
    <source>
        <dbReference type="Proteomes" id="UP000320806"/>
    </source>
</evidence>
<feature type="active site" description="Proton acceptor" evidence="2">
    <location>
        <position position="118"/>
    </location>
</feature>
<dbReference type="GO" id="GO:0004113">
    <property type="term" value="F:2',3'-cyclic-nucleotide 3'-phosphodiesterase activity"/>
    <property type="evidence" value="ECO:0007669"/>
    <property type="project" value="InterPro"/>
</dbReference>
<dbReference type="EC" id="3.1.4.58" evidence="2"/>
<organism evidence="3 4">
    <name type="scientific">Yimella lutea</name>
    <dbReference type="NCBI Taxonomy" id="587872"/>
    <lineage>
        <taxon>Bacteria</taxon>
        <taxon>Bacillati</taxon>
        <taxon>Actinomycetota</taxon>
        <taxon>Actinomycetes</taxon>
        <taxon>Micrococcales</taxon>
        <taxon>Dermacoccaceae</taxon>
        <taxon>Yimella</taxon>
    </lineage>
</organism>
<keyword evidence="1 2" id="KW-0378">Hydrolase</keyword>
<dbReference type="PANTHER" id="PTHR35561">
    <property type="entry name" value="RNA 2',3'-CYCLIC PHOSPHODIESTERASE"/>
    <property type="match status" value="1"/>
</dbReference>
<protein>
    <recommendedName>
        <fullName evidence="2">RNA 2',3'-cyclic phosphodiesterase</fullName>
        <shortName evidence="2">RNA 2',3'-CPDase</shortName>
        <ecNumber evidence="2">3.1.4.58</ecNumber>
    </recommendedName>
</protein>
<feature type="short sequence motif" description="HXTX 2" evidence="2">
    <location>
        <begin position="118"/>
        <end position="121"/>
    </location>
</feature>
<comment type="function">
    <text evidence="2">Hydrolyzes RNA 2',3'-cyclic phosphodiester to an RNA 2'-phosphomonoester.</text>
</comment>
<dbReference type="InterPro" id="IPR004175">
    <property type="entry name" value="RNA_CPDase"/>
</dbReference>
<dbReference type="NCBIfam" id="TIGR02258">
    <property type="entry name" value="2_5_ligase"/>
    <property type="match status" value="1"/>
</dbReference>
<feature type="active site" description="Proton donor" evidence="2">
    <location>
        <position position="34"/>
    </location>
</feature>
<evidence type="ECO:0000256" key="2">
    <source>
        <dbReference type="HAMAP-Rule" id="MF_01940"/>
    </source>
</evidence>
<accession>A0A542ECR8</accession>
<comment type="catalytic activity">
    <reaction evidence="2">
        <text>a 3'-end 2',3'-cyclophospho-ribonucleotide-RNA + H2O = a 3'-end 2'-phospho-ribonucleotide-RNA + H(+)</text>
        <dbReference type="Rhea" id="RHEA:11828"/>
        <dbReference type="Rhea" id="RHEA-COMP:10464"/>
        <dbReference type="Rhea" id="RHEA-COMP:17353"/>
        <dbReference type="ChEBI" id="CHEBI:15377"/>
        <dbReference type="ChEBI" id="CHEBI:15378"/>
        <dbReference type="ChEBI" id="CHEBI:83064"/>
        <dbReference type="ChEBI" id="CHEBI:173113"/>
        <dbReference type="EC" id="3.1.4.58"/>
    </reaction>
</comment>
<dbReference type="PANTHER" id="PTHR35561:SF1">
    <property type="entry name" value="RNA 2',3'-CYCLIC PHOSPHODIESTERASE"/>
    <property type="match status" value="1"/>
</dbReference>
<evidence type="ECO:0000256" key="1">
    <source>
        <dbReference type="ARBA" id="ARBA00022801"/>
    </source>
</evidence>
<keyword evidence="3" id="KW-0436">Ligase</keyword>
<dbReference type="GO" id="GO:0016874">
    <property type="term" value="F:ligase activity"/>
    <property type="evidence" value="ECO:0007669"/>
    <property type="project" value="UniProtKB-KW"/>
</dbReference>
<feature type="short sequence motif" description="HXTX 1" evidence="2">
    <location>
        <begin position="34"/>
        <end position="37"/>
    </location>
</feature>
<gene>
    <name evidence="3" type="ORF">FB459_0525</name>
</gene>
<comment type="caution">
    <text evidence="3">The sequence shown here is derived from an EMBL/GenBank/DDBJ whole genome shotgun (WGS) entry which is preliminary data.</text>
</comment>
<dbReference type="Gene3D" id="3.90.1140.10">
    <property type="entry name" value="Cyclic phosphodiesterase"/>
    <property type="match status" value="1"/>
</dbReference>
<sequence>MFVAVVPPEPIKEELSEFLAPRDGMPWIDPEQWHLTLAFLAQVAQHRVDDLVEALERTAAKHESFELSLAGAGAFPDEFTAKVLWLAPAADMSRLAAGVRNACNSAGATPDGQRFVGHLTIARLKRSLDARKWLQVLDTFRSAPWLVEEVELVHSHLREGQSGRPRYETVASVALGSA</sequence>
<reference evidence="3 4" key="1">
    <citation type="submission" date="2019-06" db="EMBL/GenBank/DDBJ databases">
        <title>Sequencing the genomes of 1000 actinobacteria strains.</title>
        <authorList>
            <person name="Klenk H.-P."/>
        </authorList>
    </citation>
    <scope>NUCLEOTIDE SEQUENCE [LARGE SCALE GENOMIC DNA]</scope>
    <source>
        <strain evidence="3 4">DSM 19828</strain>
    </source>
</reference>
<dbReference type="GO" id="GO:0008664">
    <property type="term" value="F:RNA 2',3'-cyclic 3'-phosphodiesterase activity"/>
    <property type="evidence" value="ECO:0007669"/>
    <property type="project" value="UniProtKB-EC"/>
</dbReference>
<evidence type="ECO:0000313" key="3">
    <source>
        <dbReference type="EMBL" id="TQJ13127.1"/>
    </source>
</evidence>
<proteinExistence type="inferred from homology"/>